<keyword evidence="3" id="KW-0004">4Fe-4S</keyword>
<dbReference type="NCBIfam" id="TIGR02494">
    <property type="entry name" value="PFLE_PFLC"/>
    <property type="match status" value="1"/>
</dbReference>
<dbReference type="Pfam" id="PF04055">
    <property type="entry name" value="Radical_SAM"/>
    <property type="match status" value="1"/>
</dbReference>
<evidence type="ECO:0000256" key="1">
    <source>
        <dbReference type="ARBA" id="ARBA00001966"/>
    </source>
</evidence>
<keyword evidence="5" id="KW-0479">Metal-binding</keyword>
<dbReference type="InterPro" id="IPR058240">
    <property type="entry name" value="rSAM_sf"/>
</dbReference>
<dbReference type="PROSITE" id="PS51918">
    <property type="entry name" value="RADICAL_SAM"/>
    <property type="match status" value="1"/>
</dbReference>
<dbReference type="InterPro" id="IPR017900">
    <property type="entry name" value="4Fe4S_Fe_S_CS"/>
</dbReference>
<evidence type="ECO:0000256" key="7">
    <source>
        <dbReference type="ARBA" id="ARBA00023004"/>
    </source>
</evidence>
<dbReference type="PROSITE" id="PS01087">
    <property type="entry name" value="RADICAL_ACTIVATING"/>
    <property type="match status" value="1"/>
</dbReference>
<name>A0A9D2ADW1_9FIRM</name>
<evidence type="ECO:0000259" key="11">
    <source>
        <dbReference type="PROSITE" id="PS51918"/>
    </source>
</evidence>
<dbReference type="GO" id="GO:0046872">
    <property type="term" value="F:metal ion binding"/>
    <property type="evidence" value="ECO:0007669"/>
    <property type="project" value="UniProtKB-KW"/>
</dbReference>
<evidence type="ECO:0000256" key="4">
    <source>
        <dbReference type="ARBA" id="ARBA00022691"/>
    </source>
</evidence>
<feature type="domain" description="4Fe-4S ferredoxin-type" evidence="10">
    <location>
        <begin position="47"/>
        <end position="76"/>
    </location>
</feature>
<dbReference type="InterPro" id="IPR013785">
    <property type="entry name" value="Aldolase_TIM"/>
</dbReference>
<dbReference type="SUPFAM" id="SSF102114">
    <property type="entry name" value="Radical SAM enzymes"/>
    <property type="match status" value="1"/>
</dbReference>
<dbReference type="Gene3D" id="3.20.20.70">
    <property type="entry name" value="Aldolase class I"/>
    <property type="match status" value="1"/>
</dbReference>
<evidence type="ECO:0000256" key="5">
    <source>
        <dbReference type="ARBA" id="ARBA00022723"/>
    </source>
</evidence>
<dbReference type="GO" id="GO:0016491">
    <property type="term" value="F:oxidoreductase activity"/>
    <property type="evidence" value="ECO:0007669"/>
    <property type="project" value="UniProtKB-KW"/>
</dbReference>
<evidence type="ECO:0000259" key="10">
    <source>
        <dbReference type="PROSITE" id="PS51379"/>
    </source>
</evidence>
<reference evidence="12" key="1">
    <citation type="journal article" date="2021" name="PeerJ">
        <title>Extensive microbial diversity within the chicken gut microbiome revealed by metagenomics and culture.</title>
        <authorList>
            <person name="Gilroy R."/>
            <person name="Ravi A."/>
            <person name="Getino M."/>
            <person name="Pursley I."/>
            <person name="Horton D.L."/>
            <person name="Alikhan N.F."/>
            <person name="Baker D."/>
            <person name="Gharbi K."/>
            <person name="Hall N."/>
            <person name="Watson M."/>
            <person name="Adriaenssens E.M."/>
            <person name="Foster-Nyarko E."/>
            <person name="Jarju S."/>
            <person name="Secka A."/>
            <person name="Antonio M."/>
            <person name="Oren A."/>
            <person name="Chaudhuri R.R."/>
            <person name="La Ragione R."/>
            <person name="Hildebrand F."/>
            <person name="Pallen M.J."/>
        </authorList>
    </citation>
    <scope>NUCLEOTIDE SEQUENCE</scope>
    <source>
        <strain evidence="12">2239</strain>
    </source>
</reference>
<evidence type="ECO:0000256" key="8">
    <source>
        <dbReference type="ARBA" id="ARBA00023014"/>
    </source>
</evidence>
<keyword evidence="8" id="KW-0411">Iron-sulfur</keyword>
<gene>
    <name evidence="12" type="ORF">H9865_08225</name>
</gene>
<dbReference type="Pfam" id="PF00037">
    <property type="entry name" value="Fer4"/>
    <property type="match status" value="1"/>
</dbReference>
<dbReference type="InterPro" id="IPR001989">
    <property type="entry name" value="Radical_activat_CS"/>
</dbReference>
<accession>A0A9D2ADW1</accession>
<dbReference type="SFLD" id="SFLDS00029">
    <property type="entry name" value="Radical_SAM"/>
    <property type="match status" value="1"/>
</dbReference>
<evidence type="ECO:0000256" key="3">
    <source>
        <dbReference type="ARBA" id="ARBA00022485"/>
    </source>
</evidence>
<dbReference type="SFLD" id="SFLDG01066">
    <property type="entry name" value="organic_radical-activating_enz"/>
    <property type="match status" value="1"/>
</dbReference>
<dbReference type="InterPro" id="IPR012839">
    <property type="entry name" value="Organic_radical_activase"/>
</dbReference>
<comment type="caution">
    <text evidence="12">The sequence shown here is derived from an EMBL/GenBank/DDBJ whole genome shotgun (WGS) entry which is preliminary data.</text>
</comment>
<keyword evidence="6" id="KW-0560">Oxidoreductase</keyword>
<comment type="catalytic activity">
    <reaction evidence="9">
        <text>glycyl-[protein] + reduced [flavodoxin] + S-adenosyl-L-methionine = glycin-2-yl radical-[protein] + semiquinone [flavodoxin] + 5'-deoxyadenosine + L-methionine + H(+)</text>
        <dbReference type="Rhea" id="RHEA:61976"/>
        <dbReference type="Rhea" id="RHEA-COMP:10622"/>
        <dbReference type="Rhea" id="RHEA-COMP:14480"/>
        <dbReference type="Rhea" id="RHEA-COMP:15993"/>
        <dbReference type="Rhea" id="RHEA-COMP:15994"/>
        <dbReference type="ChEBI" id="CHEBI:15378"/>
        <dbReference type="ChEBI" id="CHEBI:17319"/>
        <dbReference type="ChEBI" id="CHEBI:29947"/>
        <dbReference type="ChEBI" id="CHEBI:32722"/>
        <dbReference type="ChEBI" id="CHEBI:57618"/>
        <dbReference type="ChEBI" id="CHEBI:57844"/>
        <dbReference type="ChEBI" id="CHEBI:59789"/>
        <dbReference type="ChEBI" id="CHEBI:140311"/>
    </reaction>
</comment>
<feature type="domain" description="4Fe-4S ferredoxin-type" evidence="10">
    <location>
        <begin position="77"/>
        <end position="106"/>
    </location>
</feature>
<comment type="similarity">
    <text evidence="2">Belongs to the organic radical-activating enzymes family.</text>
</comment>
<evidence type="ECO:0000256" key="2">
    <source>
        <dbReference type="ARBA" id="ARBA00009777"/>
    </source>
</evidence>
<dbReference type="PROSITE" id="PS00198">
    <property type="entry name" value="4FE4S_FER_1"/>
    <property type="match status" value="1"/>
</dbReference>
<dbReference type="EMBL" id="DXFW01000024">
    <property type="protein sequence ID" value="HIX06069.1"/>
    <property type="molecule type" value="Genomic_DNA"/>
</dbReference>
<reference evidence="12" key="2">
    <citation type="submission" date="2021-04" db="EMBL/GenBank/DDBJ databases">
        <authorList>
            <person name="Gilroy R."/>
        </authorList>
    </citation>
    <scope>NUCLEOTIDE SEQUENCE</scope>
    <source>
        <strain evidence="12">2239</strain>
    </source>
</reference>
<evidence type="ECO:0000313" key="13">
    <source>
        <dbReference type="Proteomes" id="UP000824193"/>
    </source>
</evidence>
<dbReference type="GO" id="GO:0051539">
    <property type="term" value="F:4 iron, 4 sulfur cluster binding"/>
    <property type="evidence" value="ECO:0007669"/>
    <property type="project" value="UniProtKB-KW"/>
</dbReference>
<evidence type="ECO:0000256" key="9">
    <source>
        <dbReference type="ARBA" id="ARBA00047365"/>
    </source>
</evidence>
<feature type="domain" description="Radical SAM core" evidence="11">
    <location>
        <begin position="16"/>
        <end position="297"/>
    </location>
</feature>
<proteinExistence type="inferred from homology"/>
<dbReference type="Gene3D" id="3.30.70.20">
    <property type="match status" value="1"/>
</dbReference>
<dbReference type="Proteomes" id="UP000824193">
    <property type="component" value="Unassembled WGS sequence"/>
</dbReference>
<protein>
    <submittedName>
        <fullName evidence="12">Glycyl-radical enzyme activating protein</fullName>
    </submittedName>
</protein>
<evidence type="ECO:0000256" key="6">
    <source>
        <dbReference type="ARBA" id="ARBA00023002"/>
    </source>
</evidence>
<dbReference type="SUPFAM" id="SSF54862">
    <property type="entry name" value="4Fe-4S ferredoxins"/>
    <property type="match status" value="1"/>
</dbReference>
<dbReference type="PIRSF" id="PIRSF000371">
    <property type="entry name" value="PFL_act_enz"/>
    <property type="match status" value="1"/>
</dbReference>
<dbReference type="InterPro" id="IPR034457">
    <property type="entry name" value="Organic_radical-activating"/>
</dbReference>
<dbReference type="PANTHER" id="PTHR30352">
    <property type="entry name" value="PYRUVATE FORMATE-LYASE-ACTIVATING ENZYME"/>
    <property type="match status" value="1"/>
</dbReference>
<evidence type="ECO:0000313" key="12">
    <source>
        <dbReference type="EMBL" id="HIX06069.1"/>
    </source>
</evidence>
<keyword evidence="4" id="KW-0949">S-adenosyl-L-methionine</keyword>
<dbReference type="InterPro" id="IPR017896">
    <property type="entry name" value="4Fe4S_Fe-S-bd"/>
</dbReference>
<dbReference type="PROSITE" id="PS51379">
    <property type="entry name" value="4FE4S_FER_2"/>
    <property type="match status" value="2"/>
</dbReference>
<organism evidence="12 13">
    <name type="scientific">Candidatus Allofournierella pullicola</name>
    <dbReference type="NCBI Taxonomy" id="2838596"/>
    <lineage>
        <taxon>Bacteria</taxon>
        <taxon>Bacillati</taxon>
        <taxon>Bacillota</taxon>
        <taxon>Clostridia</taxon>
        <taxon>Eubacteriales</taxon>
        <taxon>Oscillospiraceae</taxon>
        <taxon>Allofournierella</taxon>
    </lineage>
</organism>
<comment type="cofactor">
    <cofactor evidence="1">
        <name>[4Fe-4S] cluster</name>
        <dbReference type="ChEBI" id="CHEBI:49883"/>
    </cofactor>
</comment>
<dbReference type="InterPro" id="IPR040074">
    <property type="entry name" value="BssD/PflA/YjjW"/>
</dbReference>
<dbReference type="AlphaFoldDB" id="A0A9D2ADW1"/>
<keyword evidence="7" id="KW-0408">Iron</keyword>
<dbReference type="SFLD" id="SFLDG01118">
    <property type="entry name" value="activating_enzymes__group_2"/>
    <property type="match status" value="1"/>
</dbReference>
<dbReference type="PANTHER" id="PTHR30352:SF4">
    <property type="entry name" value="PYRUVATE FORMATE-LYASE 2-ACTIVATING ENZYME"/>
    <property type="match status" value="1"/>
</dbReference>
<sequence length="302" mass="31957">MSKTLRVMDVERFATKDGPGIRTTVFLKGCPLHCPWCANPESQSAATQLFWFANKCTACGGCLTACSQGARSGRPGEKPRLDREMCIACGACAAVCPAGALQLSGTERTPESLLEEVLRDADYYEASGGGVTVSGGEPLTQPEALAEFLSLCKQHGLHTAAETCGAFSPAALETCAPYLDLFLFDLKSADSAQLAAVTGADLARVTANLRRAVELGREVVVRVPVIPGFNHDEAGMKGIFALALACGAKRLDLLPYHTLGKNKYAALGRDYPLGDTPMLTKAEVEPWRQLACSMGLDARVGG</sequence>
<dbReference type="InterPro" id="IPR007197">
    <property type="entry name" value="rSAM"/>
</dbReference>